<dbReference type="EMBL" id="QTQV01000008">
    <property type="protein sequence ID" value="RQT15448.1"/>
    <property type="molecule type" value="Genomic_DNA"/>
</dbReference>
<dbReference type="Gene3D" id="3.40.50.300">
    <property type="entry name" value="P-loop containing nucleotide triphosphate hydrolases"/>
    <property type="match status" value="1"/>
</dbReference>
<dbReference type="PRINTS" id="PR00364">
    <property type="entry name" value="DISEASERSIST"/>
</dbReference>
<feature type="domain" description="OmpR/PhoB-type" evidence="3">
    <location>
        <begin position="1"/>
        <end position="94"/>
    </location>
</feature>
<dbReference type="Proteomes" id="UP000277921">
    <property type="component" value="Unassembled WGS sequence"/>
</dbReference>
<accession>A0A3N8PVA1</accession>
<evidence type="ECO:0000313" key="4">
    <source>
        <dbReference type="EMBL" id="RQT15448.1"/>
    </source>
</evidence>
<evidence type="ECO:0000259" key="3">
    <source>
        <dbReference type="PROSITE" id="PS51755"/>
    </source>
</evidence>
<evidence type="ECO:0000256" key="1">
    <source>
        <dbReference type="ARBA" id="ARBA00023125"/>
    </source>
</evidence>
<gene>
    <name evidence="4" type="ORF">DF051_15100</name>
</gene>
<dbReference type="GO" id="GO:0006355">
    <property type="term" value="P:regulation of DNA-templated transcription"/>
    <property type="evidence" value="ECO:0007669"/>
    <property type="project" value="InterPro"/>
</dbReference>
<dbReference type="InterPro" id="IPR001867">
    <property type="entry name" value="OmpR/PhoB-type_DNA-bd"/>
</dbReference>
<evidence type="ECO:0000256" key="2">
    <source>
        <dbReference type="PROSITE-ProRule" id="PRU01091"/>
    </source>
</evidence>
<feature type="DNA-binding region" description="OmpR/PhoB-type" evidence="2">
    <location>
        <begin position="1"/>
        <end position="94"/>
    </location>
</feature>
<dbReference type="SMART" id="SM00862">
    <property type="entry name" value="Trans_reg_C"/>
    <property type="match status" value="1"/>
</dbReference>
<dbReference type="SUPFAM" id="SSF46894">
    <property type="entry name" value="C-terminal effector domain of the bipartite response regulators"/>
    <property type="match status" value="1"/>
</dbReference>
<dbReference type="GO" id="GO:0000160">
    <property type="term" value="P:phosphorelay signal transduction system"/>
    <property type="evidence" value="ECO:0007669"/>
    <property type="project" value="InterPro"/>
</dbReference>
<protein>
    <submittedName>
        <fullName evidence="4">Transcriptional regulator</fullName>
    </submittedName>
</protein>
<dbReference type="Gene3D" id="1.10.10.10">
    <property type="entry name" value="Winged helix-like DNA-binding domain superfamily/Winged helix DNA-binding domain"/>
    <property type="match status" value="1"/>
</dbReference>
<dbReference type="InterPro" id="IPR027417">
    <property type="entry name" value="P-loop_NTPase"/>
</dbReference>
<dbReference type="SUPFAM" id="SSF52540">
    <property type="entry name" value="P-loop containing nucleoside triphosphate hydrolases"/>
    <property type="match status" value="1"/>
</dbReference>
<reference evidence="4 5" key="1">
    <citation type="submission" date="2018-08" db="EMBL/GenBank/DDBJ databases">
        <title>Comparative analysis of Burkholderia isolates from Puerto Rico.</title>
        <authorList>
            <person name="Hall C."/>
            <person name="Sahl J."/>
            <person name="Wagner D."/>
        </authorList>
    </citation>
    <scope>NUCLEOTIDE SEQUENCE [LARGE SCALE GENOMIC DNA]</scope>
    <source>
        <strain evidence="4 5">Bp9025</strain>
    </source>
</reference>
<dbReference type="AlphaFoldDB" id="A0A3N8PVA1"/>
<organism evidence="4 5">
    <name type="scientific">Burkholderia contaminans</name>
    <dbReference type="NCBI Taxonomy" id="488447"/>
    <lineage>
        <taxon>Bacteria</taxon>
        <taxon>Pseudomonadati</taxon>
        <taxon>Pseudomonadota</taxon>
        <taxon>Betaproteobacteria</taxon>
        <taxon>Burkholderiales</taxon>
        <taxon>Burkholderiaceae</taxon>
        <taxon>Burkholderia</taxon>
        <taxon>Burkholderia cepacia complex</taxon>
    </lineage>
</organism>
<dbReference type="Pfam" id="PF00486">
    <property type="entry name" value="Trans_reg_C"/>
    <property type="match status" value="1"/>
</dbReference>
<dbReference type="RefSeq" id="WP_124579224.1">
    <property type="nucleotide sequence ID" value="NZ_QTQV01000008.1"/>
</dbReference>
<dbReference type="Pfam" id="PF25872">
    <property type="entry name" value="HTH_77"/>
    <property type="match status" value="1"/>
</dbReference>
<proteinExistence type="predicted"/>
<dbReference type="InterPro" id="IPR058852">
    <property type="entry name" value="HTH_77"/>
</dbReference>
<comment type="caution">
    <text evidence="4">The sequence shown here is derived from an EMBL/GenBank/DDBJ whole genome shotgun (WGS) entry which is preliminary data.</text>
</comment>
<evidence type="ECO:0000313" key="5">
    <source>
        <dbReference type="Proteomes" id="UP000277921"/>
    </source>
</evidence>
<sequence>MIRIGTLHVFLDRREIRSNGKLLRIGSRAFEILELLIRANGALVSKDEIMQRVWPHTVVEENNLQVHIASLRKALADDRNLIVTVPGRGYRLVIEQPDDGGAPVRPAMSRPSAAPGALFGRERMVDEVLAALQDARIVTLVGAGGIGKTRIAIEAAARADARFPEGTVFVSLATVACPRFVPDALAGAFGIAQPTGALTLEAVLAAVARRRMLLVLDNCEHLLDAAARIASALTDADDGLCVLATSRESLRIHGERVCPVLPLDVPDEGAAEHDAMRASAVQLFAARARAADPRFPLDARSLSLMASVCRRLDGLPLAIELAAARAAVLGIDVLAAHLDDHFRLLTGGFRTALPRHQTLQAMYDWSDRLLGDAERRLLRWLGVFRDGFSIEAVRAVVGPNGLAGADLLDTIAGLVSKSLLILETAQGAPRYRLLTTTRAYAQQQLDAHGDGAAAARAHAGYFLALFRQAAHGGGPWGSEHGGPTQLDAVRRELGNLRAALDWAFSANGDATLGIALAAVAVPCLFDLSLVDECRERARVALDAMRDADTTAEAADARVRLLAAYAAALAHTAGSTQAVHDAWSEVHALGFDAAEAELPARDG</sequence>
<keyword evidence="1 2" id="KW-0238">DNA-binding</keyword>
<name>A0A3N8PVA1_9BURK</name>
<dbReference type="PROSITE" id="PS51755">
    <property type="entry name" value="OMPR_PHOB"/>
    <property type="match status" value="1"/>
</dbReference>
<dbReference type="PANTHER" id="PTHR47691">
    <property type="entry name" value="REGULATOR-RELATED"/>
    <property type="match status" value="1"/>
</dbReference>
<dbReference type="CDD" id="cd00383">
    <property type="entry name" value="trans_reg_C"/>
    <property type="match status" value="1"/>
</dbReference>
<dbReference type="PANTHER" id="PTHR47691:SF3">
    <property type="entry name" value="HTH-TYPE TRANSCRIPTIONAL REGULATOR RV0890C-RELATED"/>
    <property type="match status" value="1"/>
</dbReference>
<dbReference type="InterPro" id="IPR016032">
    <property type="entry name" value="Sig_transdc_resp-reg_C-effctor"/>
</dbReference>
<dbReference type="GO" id="GO:0003677">
    <property type="term" value="F:DNA binding"/>
    <property type="evidence" value="ECO:0007669"/>
    <property type="project" value="UniProtKB-UniRule"/>
</dbReference>
<dbReference type="InterPro" id="IPR036388">
    <property type="entry name" value="WH-like_DNA-bd_sf"/>
</dbReference>